<sequence>MYRPLESKKMALECTISELGAVRLACIIGRVDSATAGGLEKAIIPLFDTSGCHAIVDLAAVDYISSAGLRIILMAAKRAKQAKARLVLCGMAPQVREVFEISGFLKILEVAADQASAQALLA</sequence>
<dbReference type="STRING" id="180197.SAMN02982919_01792"/>
<accession>A0A1H9LLP1</accession>
<evidence type="ECO:0000313" key="5">
    <source>
        <dbReference type="Proteomes" id="UP000199766"/>
    </source>
</evidence>
<proteinExistence type="inferred from homology"/>
<dbReference type="InterPro" id="IPR003658">
    <property type="entry name" value="Anti-sigma_ant"/>
</dbReference>
<evidence type="ECO:0000313" key="4">
    <source>
        <dbReference type="EMBL" id="SER12159.1"/>
    </source>
</evidence>
<evidence type="ECO:0000256" key="1">
    <source>
        <dbReference type="ARBA" id="ARBA00009013"/>
    </source>
</evidence>
<organism evidence="4 5">
    <name type="scientific">Giesbergeria anulus</name>
    <dbReference type="NCBI Taxonomy" id="180197"/>
    <lineage>
        <taxon>Bacteria</taxon>
        <taxon>Pseudomonadati</taxon>
        <taxon>Pseudomonadota</taxon>
        <taxon>Betaproteobacteria</taxon>
        <taxon>Burkholderiales</taxon>
        <taxon>Comamonadaceae</taxon>
        <taxon>Giesbergeria</taxon>
    </lineage>
</organism>
<protein>
    <recommendedName>
        <fullName evidence="2">Anti-sigma factor antagonist</fullName>
    </recommendedName>
</protein>
<dbReference type="EMBL" id="FOGD01000004">
    <property type="protein sequence ID" value="SER12159.1"/>
    <property type="molecule type" value="Genomic_DNA"/>
</dbReference>
<reference evidence="4 5" key="1">
    <citation type="submission" date="2016-10" db="EMBL/GenBank/DDBJ databases">
        <authorList>
            <person name="de Groot N.N."/>
        </authorList>
    </citation>
    <scope>NUCLEOTIDE SEQUENCE [LARGE SCALE GENOMIC DNA]</scope>
    <source>
        <strain evidence="4 5">ATCC 35958</strain>
    </source>
</reference>
<dbReference type="PROSITE" id="PS50801">
    <property type="entry name" value="STAS"/>
    <property type="match status" value="1"/>
</dbReference>
<dbReference type="Gene3D" id="3.30.750.24">
    <property type="entry name" value="STAS domain"/>
    <property type="match status" value="1"/>
</dbReference>
<dbReference type="InterPro" id="IPR036513">
    <property type="entry name" value="STAS_dom_sf"/>
</dbReference>
<dbReference type="Proteomes" id="UP000199766">
    <property type="component" value="Unassembled WGS sequence"/>
</dbReference>
<comment type="similarity">
    <text evidence="1 2">Belongs to the anti-sigma-factor antagonist family.</text>
</comment>
<dbReference type="SUPFAM" id="SSF52091">
    <property type="entry name" value="SpoIIaa-like"/>
    <property type="match status" value="1"/>
</dbReference>
<feature type="domain" description="STAS" evidence="3">
    <location>
        <begin position="12"/>
        <end position="122"/>
    </location>
</feature>
<dbReference type="NCBIfam" id="TIGR00377">
    <property type="entry name" value="ant_ant_sig"/>
    <property type="match status" value="1"/>
</dbReference>
<evidence type="ECO:0000259" key="3">
    <source>
        <dbReference type="PROSITE" id="PS50801"/>
    </source>
</evidence>
<gene>
    <name evidence="4" type="ORF">SAMN02982919_01792</name>
</gene>
<dbReference type="InterPro" id="IPR002645">
    <property type="entry name" value="STAS_dom"/>
</dbReference>
<dbReference type="PANTHER" id="PTHR33495:SF2">
    <property type="entry name" value="ANTI-SIGMA FACTOR ANTAGONIST TM_1081-RELATED"/>
    <property type="match status" value="1"/>
</dbReference>
<name>A0A1H9LLP1_9BURK</name>
<keyword evidence="5" id="KW-1185">Reference proteome</keyword>
<dbReference type="GO" id="GO:0043856">
    <property type="term" value="F:anti-sigma factor antagonist activity"/>
    <property type="evidence" value="ECO:0007669"/>
    <property type="project" value="InterPro"/>
</dbReference>
<dbReference type="PANTHER" id="PTHR33495">
    <property type="entry name" value="ANTI-SIGMA FACTOR ANTAGONIST TM_1081-RELATED-RELATED"/>
    <property type="match status" value="1"/>
</dbReference>
<evidence type="ECO:0000256" key="2">
    <source>
        <dbReference type="RuleBase" id="RU003749"/>
    </source>
</evidence>
<dbReference type="AlphaFoldDB" id="A0A1H9LLP1"/>
<dbReference type="CDD" id="cd07043">
    <property type="entry name" value="STAS_anti-anti-sigma_factors"/>
    <property type="match status" value="1"/>
</dbReference>
<dbReference type="Pfam" id="PF01740">
    <property type="entry name" value="STAS"/>
    <property type="match status" value="1"/>
</dbReference>